<protein>
    <recommendedName>
        <fullName evidence="8">Type II secretion system protein GspF domain-containing protein</fullName>
    </recommendedName>
</protein>
<organism evidence="9 10">
    <name type="scientific">Catenulispora pinistramenti</name>
    <dbReference type="NCBI Taxonomy" id="2705254"/>
    <lineage>
        <taxon>Bacteria</taxon>
        <taxon>Bacillati</taxon>
        <taxon>Actinomycetota</taxon>
        <taxon>Actinomycetes</taxon>
        <taxon>Catenulisporales</taxon>
        <taxon>Catenulisporaceae</taxon>
        <taxon>Catenulispora</taxon>
    </lineage>
</organism>
<feature type="transmembrane region" description="Helical" evidence="7">
    <location>
        <begin position="249"/>
        <end position="270"/>
    </location>
</feature>
<comment type="caution">
    <text evidence="9">The sequence shown here is derived from an EMBL/GenBank/DDBJ whole genome shotgun (WGS) entry which is preliminary data.</text>
</comment>
<evidence type="ECO:0000256" key="7">
    <source>
        <dbReference type="SAM" id="Phobius"/>
    </source>
</evidence>
<keyword evidence="3 7" id="KW-0812">Transmembrane</keyword>
<dbReference type="RefSeq" id="WP_212009039.1">
    <property type="nucleotide sequence ID" value="NZ_JAAFYZ010000028.1"/>
</dbReference>
<evidence type="ECO:0000256" key="5">
    <source>
        <dbReference type="ARBA" id="ARBA00023136"/>
    </source>
</evidence>
<dbReference type="EMBL" id="JAAFYZ010000028">
    <property type="protein sequence ID" value="MBS2547452.1"/>
    <property type="molecule type" value="Genomic_DNA"/>
</dbReference>
<feature type="domain" description="Type II secretion system protein GspF" evidence="8">
    <location>
        <begin position="109"/>
        <end position="236"/>
    </location>
</feature>
<keyword evidence="4 7" id="KW-1133">Transmembrane helix</keyword>
<comment type="subcellular location">
    <subcellularLocation>
        <location evidence="1">Cell membrane</location>
        <topology evidence="1">Multi-pass membrane protein</topology>
    </subcellularLocation>
</comment>
<evidence type="ECO:0000256" key="1">
    <source>
        <dbReference type="ARBA" id="ARBA00004651"/>
    </source>
</evidence>
<gene>
    <name evidence="9" type="ORF">KGQ19_11270</name>
</gene>
<accession>A0ABS5KN17</accession>
<keyword evidence="10" id="KW-1185">Reference proteome</keyword>
<dbReference type="PANTHER" id="PTHR35007:SF3">
    <property type="entry name" value="POSSIBLE CONSERVED ALANINE RICH MEMBRANE PROTEIN"/>
    <property type="match status" value="1"/>
</dbReference>
<evidence type="ECO:0000313" key="9">
    <source>
        <dbReference type="EMBL" id="MBS2547452.1"/>
    </source>
</evidence>
<dbReference type="Pfam" id="PF00482">
    <property type="entry name" value="T2SSF"/>
    <property type="match status" value="1"/>
</dbReference>
<name>A0ABS5KN17_9ACTN</name>
<keyword evidence="5 7" id="KW-0472">Membrane</keyword>
<evidence type="ECO:0000256" key="3">
    <source>
        <dbReference type="ARBA" id="ARBA00022692"/>
    </source>
</evidence>
<sequence>MGIVNGLFGALCGTGFGIGLLMVRHAFRPKASRSRPNPRLAVNIDLRPLLVKWRRLLLSLAVGIAAVAATGWPVAGVLATAGCWWLPAVLGPDSESERIIARTEGCAGFAEMLRDTLSAASGLTEAVLAASAVPPKAIEAPLRTLHNDLRHGVKVTDALGKLDETLADPIADLICATLIHANGRPSRNLPATLTALASEARGQALAMRRTVAARAQIRTAVRVITAVILGITILLLVADATYLDPFSTAAGQLDLGVAGGIFAAGFAWLIRIARPASVPRFLTRLDALNQAPEVGGLSATIPPRPRGARDTEATR</sequence>
<dbReference type="Proteomes" id="UP000730482">
    <property type="component" value="Unassembled WGS sequence"/>
</dbReference>
<evidence type="ECO:0000256" key="2">
    <source>
        <dbReference type="ARBA" id="ARBA00022475"/>
    </source>
</evidence>
<evidence type="ECO:0000313" key="10">
    <source>
        <dbReference type="Proteomes" id="UP000730482"/>
    </source>
</evidence>
<evidence type="ECO:0000259" key="8">
    <source>
        <dbReference type="Pfam" id="PF00482"/>
    </source>
</evidence>
<feature type="region of interest" description="Disordered" evidence="6">
    <location>
        <begin position="296"/>
        <end position="315"/>
    </location>
</feature>
<evidence type="ECO:0000256" key="4">
    <source>
        <dbReference type="ARBA" id="ARBA00022989"/>
    </source>
</evidence>
<dbReference type="InterPro" id="IPR018076">
    <property type="entry name" value="T2SS_GspF_dom"/>
</dbReference>
<feature type="transmembrane region" description="Helical" evidence="7">
    <location>
        <begin position="6"/>
        <end position="27"/>
    </location>
</feature>
<reference evidence="9 10" key="1">
    <citation type="submission" date="2020-02" db="EMBL/GenBank/DDBJ databases">
        <title>Acidophilic actinobacteria isolated from forest soil.</title>
        <authorList>
            <person name="Golinska P."/>
        </authorList>
    </citation>
    <scope>NUCLEOTIDE SEQUENCE [LARGE SCALE GENOMIC DNA]</scope>
    <source>
        <strain evidence="9 10">NL8</strain>
    </source>
</reference>
<keyword evidence="2" id="KW-1003">Cell membrane</keyword>
<proteinExistence type="predicted"/>
<dbReference type="PANTHER" id="PTHR35007">
    <property type="entry name" value="INTEGRAL MEMBRANE PROTEIN-RELATED"/>
    <property type="match status" value="1"/>
</dbReference>
<evidence type="ECO:0000256" key="6">
    <source>
        <dbReference type="SAM" id="MobiDB-lite"/>
    </source>
</evidence>
<feature type="transmembrane region" description="Helical" evidence="7">
    <location>
        <begin position="223"/>
        <end position="243"/>
    </location>
</feature>